<keyword evidence="2" id="KW-0677">Repeat</keyword>
<protein>
    <recommendedName>
        <fullName evidence="4">CTLH domain-containing protein</fullName>
    </recommendedName>
</protein>
<dbReference type="InterPro" id="IPR036322">
    <property type="entry name" value="WD40_repeat_dom_sf"/>
</dbReference>
<evidence type="ECO:0000259" key="4">
    <source>
        <dbReference type="PROSITE" id="PS50897"/>
    </source>
</evidence>
<dbReference type="GO" id="GO:0006355">
    <property type="term" value="P:regulation of DNA-templated transcription"/>
    <property type="evidence" value="ECO:0007669"/>
    <property type="project" value="InterPro"/>
</dbReference>
<organism evidence="5 6">
    <name type="scientific">Acer negundo</name>
    <name type="common">Box elder</name>
    <dbReference type="NCBI Taxonomy" id="4023"/>
    <lineage>
        <taxon>Eukaryota</taxon>
        <taxon>Viridiplantae</taxon>
        <taxon>Streptophyta</taxon>
        <taxon>Embryophyta</taxon>
        <taxon>Tracheophyta</taxon>
        <taxon>Spermatophyta</taxon>
        <taxon>Magnoliopsida</taxon>
        <taxon>eudicotyledons</taxon>
        <taxon>Gunneridae</taxon>
        <taxon>Pentapetalae</taxon>
        <taxon>rosids</taxon>
        <taxon>malvids</taxon>
        <taxon>Sapindales</taxon>
        <taxon>Sapindaceae</taxon>
        <taxon>Hippocastanoideae</taxon>
        <taxon>Acereae</taxon>
        <taxon>Acer</taxon>
    </lineage>
</organism>
<accession>A0AAD5NZ74</accession>
<gene>
    <name evidence="5" type="ORF">LWI28_006397</name>
</gene>
<dbReference type="PROSITE" id="PS50897">
    <property type="entry name" value="CTLH"/>
    <property type="match status" value="2"/>
</dbReference>
<feature type="domain" description="CTLH" evidence="4">
    <location>
        <begin position="37"/>
        <end position="95"/>
    </location>
</feature>
<reference evidence="5" key="2">
    <citation type="submission" date="2023-02" db="EMBL/GenBank/DDBJ databases">
        <authorList>
            <person name="Swenson N.G."/>
            <person name="Wegrzyn J.L."/>
            <person name="Mcevoy S.L."/>
        </authorList>
    </citation>
    <scope>NUCLEOTIDE SEQUENCE</scope>
    <source>
        <strain evidence="5">91603</strain>
        <tissue evidence="5">Leaf</tissue>
    </source>
</reference>
<dbReference type="InterPro" id="IPR027728">
    <property type="entry name" value="Topless_fam"/>
</dbReference>
<dbReference type="SMART" id="SM00320">
    <property type="entry name" value="WD40"/>
    <property type="match status" value="4"/>
</dbReference>
<dbReference type="InterPro" id="IPR015943">
    <property type="entry name" value="WD40/YVTN_repeat-like_dom_sf"/>
</dbReference>
<dbReference type="Proteomes" id="UP001064489">
    <property type="component" value="Chromosome 6"/>
</dbReference>
<dbReference type="PROSITE" id="PS50896">
    <property type="entry name" value="LISH"/>
    <property type="match status" value="1"/>
</dbReference>
<dbReference type="InterPro" id="IPR006595">
    <property type="entry name" value="CTLH_C"/>
</dbReference>
<dbReference type="AlphaFoldDB" id="A0AAD5NZ74"/>
<name>A0AAD5NZ74_ACENE</name>
<evidence type="ECO:0000256" key="1">
    <source>
        <dbReference type="ARBA" id="ARBA00022574"/>
    </source>
</evidence>
<dbReference type="InterPro" id="IPR001680">
    <property type="entry name" value="WD40_rpt"/>
</dbReference>
<evidence type="ECO:0000256" key="3">
    <source>
        <dbReference type="PROSITE-ProRule" id="PRU00221"/>
    </source>
</evidence>
<keyword evidence="6" id="KW-1185">Reference proteome</keyword>
<dbReference type="PANTHER" id="PTHR44083:SF17">
    <property type="entry name" value="TRANSDUCIN FAMILY PROTEIN _ WD-40 REPEAT FAMILY PROTEIN"/>
    <property type="match status" value="1"/>
</dbReference>
<dbReference type="EMBL" id="JAJSOW010000004">
    <property type="protein sequence ID" value="KAI9191283.1"/>
    <property type="molecule type" value="Genomic_DNA"/>
</dbReference>
<dbReference type="InterPro" id="IPR054080">
    <property type="entry name" value="TPR1-like_2nd"/>
</dbReference>
<dbReference type="Pfam" id="PF00400">
    <property type="entry name" value="WD40"/>
    <property type="match status" value="2"/>
</dbReference>
<dbReference type="SUPFAM" id="SSF82171">
    <property type="entry name" value="DPP6 N-terminal domain-like"/>
    <property type="match status" value="1"/>
</dbReference>
<reference evidence="5" key="1">
    <citation type="journal article" date="2022" name="Plant J.">
        <title>Strategies of tolerance reflected in two North American maple genomes.</title>
        <authorList>
            <person name="McEvoy S.L."/>
            <person name="Sezen U.U."/>
            <person name="Trouern-Trend A."/>
            <person name="McMahon S.M."/>
            <person name="Schaberg P.G."/>
            <person name="Yang J."/>
            <person name="Wegrzyn J.L."/>
            <person name="Swenson N.G."/>
        </authorList>
    </citation>
    <scope>NUCLEOTIDE SEQUENCE</scope>
    <source>
        <strain evidence="5">91603</strain>
    </source>
</reference>
<evidence type="ECO:0000313" key="5">
    <source>
        <dbReference type="EMBL" id="KAI9191283.1"/>
    </source>
</evidence>
<evidence type="ECO:0000313" key="6">
    <source>
        <dbReference type="Proteomes" id="UP001064489"/>
    </source>
</evidence>
<proteinExistence type="predicted"/>
<dbReference type="Gene3D" id="2.130.10.10">
    <property type="entry name" value="YVTN repeat-like/Quinoprotein amine dehydrogenase"/>
    <property type="match status" value="2"/>
</dbReference>
<dbReference type="Pfam" id="PF21889">
    <property type="entry name" value="TPR1-like_2nd"/>
    <property type="match status" value="2"/>
</dbReference>
<dbReference type="SUPFAM" id="SSF50978">
    <property type="entry name" value="WD40 repeat-like"/>
    <property type="match status" value="1"/>
</dbReference>
<evidence type="ECO:0000256" key="2">
    <source>
        <dbReference type="ARBA" id="ARBA00022737"/>
    </source>
</evidence>
<dbReference type="PANTHER" id="PTHR44083">
    <property type="entry name" value="TOPLESS-RELATED PROTEIN 1-RELATED"/>
    <property type="match status" value="1"/>
</dbReference>
<dbReference type="InterPro" id="IPR006594">
    <property type="entry name" value="LisH"/>
</dbReference>
<dbReference type="PROSITE" id="PS50294">
    <property type="entry name" value="WD_REPEATS_REGION"/>
    <property type="match status" value="1"/>
</dbReference>
<dbReference type="SMART" id="SM00667">
    <property type="entry name" value="LisH"/>
    <property type="match status" value="2"/>
</dbReference>
<feature type="repeat" description="WD" evidence="3">
    <location>
        <begin position="532"/>
        <end position="573"/>
    </location>
</feature>
<dbReference type="SMART" id="SM00668">
    <property type="entry name" value="CTLH"/>
    <property type="match status" value="2"/>
</dbReference>
<feature type="domain" description="CTLH" evidence="4">
    <location>
        <begin position="175"/>
        <end position="234"/>
    </location>
</feature>
<sequence>MRVDEDMYKHLVILIMKFLEEENCKESLHQLEQESKVFFNMKHFGENIINGEFEKAEKYLSAFTKLDDNKHSRELFDELRKLKYDEALLREIPSARAKLHDDLKILVRRNPILQDKLVFPFVIESALSSLVSLVCPCLEKKKRSIKEELIYLILQFLDEEEFKETLHRLEVETKVFFNMNYFEEYMINGQWYEAEKYLSAFTKMDDNEYSVELFSEMQKQKSHEAVVRQKKCPSVYTERTHFCDAMKLLIEQNPILKDKIKFPSIDKSRLFTLIKQTMDWWVPYYASVMPNGNNQTFSLKDIPTTPYLFHDPSFVNDSSQEGGFLSVPSGHGSNDSSCVTDVNKSAESTSLADANDLVCMKPVKNFVSWKLQQINEPYECQSLVLHDNSMGGRVVRLIYSDAGDFIVALAQNATHKLWTWQRNQQSLGKANADVQPYLYQPSSGKIMTNEIGADPENSVPCFALKGSHLFSGSGGKISIFSLETFETLATFANPPPTATYFIFLPQDLFAIGFDDCSIIIHCPYTKKTRAKLKGHQNRITCLAFSHNLNVLVSSGADAQLCVWDANEWENICSKFLQNLHTGVMPETPVVSHIQFHPDQIHLLVVHEWQIDVFEAPTLNLVTQLVPDESDLPIKCATYSCDGKSIYVGCKNGCIKVFDATSLNLRCQINLTAYAQPTNSLELYPLVIATHPSQPNQIGIGLTNGRVHVLEPLQSQVEWGTLPPPRDS</sequence>
<keyword evidence="1 3" id="KW-0853">WD repeat</keyword>
<dbReference type="PROSITE" id="PS50082">
    <property type="entry name" value="WD_REPEATS_2"/>
    <property type="match status" value="1"/>
</dbReference>
<comment type="caution">
    <text evidence="5">The sequence shown here is derived from an EMBL/GenBank/DDBJ whole genome shotgun (WGS) entry which is preliminary data.</text>
</comment>